<protein>
    <submittedName>
        <fullName evidence="9">Uncharacterized protein</fullName>
    </submittedName>
</protein>
<feature type="region of interest" description="Disordered" evidence="5">
    <location>
        <begin position="567"/>
        <end position="590"/>
    </location>
</feature>
<feature type="domain" description="Ion transport" evidence="7">
    <location>
        <begin position="308"/>
        <end position="538"/>
    </location>
</feature>
<accession>A0A7M5V6S8</accession>
<keyword evidence="4 6" id="KW-0472">Membrane</keyword>
<evidence type="ECO:0000256" key="4">
    <source>
        <dbReference type="ARBA" id="ARBA00023136"/>
    </source>
</evidence>
<dbReference type="GO" id="GO:0005886">
    <property type="term" value="C:plasma membrane"/>
    <property type="evidence" value="ECO:0007669"/>
    <property type="project" value="TreeGrafter"/>
</dbReference>
<dbReference type="PANTHER" id="PTHR12127:SF7">
    <property type="entry name" value="SD02261P"/>
    <property type="match status" value="1"/>
</dbReference>
<evidence type="ECO:0000256" key="1">
    <source>
        <dbReference type="ARBA" id="ARBA00004141"/>
    </source>
</evidence>
<evidence type="ECO:0000256" key="5">
    <source>
        <dbReference type="SAM" id="MobiDB-lite"/>
    </source>
</evidence>
<evidence type="ECO:0000256" key="6">
    <source>
        <dbReference type="SAM" id="Phobius"/>
    </source>
</evidence>
<feature type="transmembrane region" description="Helical" evidence="6">
    <location>
        <begin position="395"/>
        <end position="418"/>
    </location>
</feature>
<keyword evidence="3 6" id="KW-1133">Transmembrane helix</keyword>
<keyword evidence="10" id="KW-1185">Reference proteome</keyword>
<dbReference type="EnsemblMetazoa" id="CLYHEMT004592.1">
    <property type="protein sequence ID" value="CLYHEMP004592.1"/>
    <property type="gene ID" value="CLYHEMG004592"/>
</dbReference>
<reference evidence="9" key="1">
    <citation type="submission" date="2021-01" db="UniProtKB">
        <authorList>
            <consortium name="EnsemblMetazoa"/>
        </authorList>
    </citation>
    <scope>IDENTIFICATION</scope>
</reference>
<feature type="compositionally biased region" description="Basic residues" evidence="5">
    <location>
        <begin position="567"/>
        <end position="577"/>
    </location>
</feature>
<dbReference type="GO" id="GO:0005765">
    <property type="term" value="C:lysosomal membrane"/>
    <property type="evidence" value="ECO:0007669"/>
    <property type="project" value="TreeGrafter"/>
</dbReference>
<evidence type="ECO:0000259" key="8">
    <source>
        <dbReference type="Pfam" id="PF21381"/>
    </source>
</evidence>
<keyword evidence="2 6" id="KW-0812">Transmembrane</keyword>
<dbReference type="PANTHER" id="PTHR12127">
    <property type="entry name" value="MUCOLIPIN"/>
    <property type="match status" value="1"/>
</dbReference>
<dbReference type="Gene3D" id="1.10.287.70">
    <property type="match status" value="1"/>
</dbReference>
<feature type="transmembrane region" description="Helical" evidence="6">
    <location>
        <begin position="438"/>
        <end position="460"/>
    </location>
</feature>
<dbReference type="OrthoDB" id="263481at2759"/>
<dbReference type="Pfam" id="PF00520">
    <property type="entry name" value="Ion_trans"/>
    <property type="match status" value="1"/>
</dbReference>
<evidence type="ECO:0000259" key="7">
    <source>
        <dbReference type="Pfam" id="PF00520"/>
    </source>
</evidence>
<comment type="subcellular location">
    <subcellularLocation>
        <location evidence="1">Membrane</location>
        <topology evidence="1">Multi-pass membrane protein</topology>
    </subcellularLocation>
</comment>
<evidence type="ECO:0000256" key="3">
    <source>
        <dbReference type="ARBA" id="ARBA00022989"/>
    </source>
</evidence>
<feature type="transmembrane region" description="Helical" evidence="6">
    <location>
        <begin position="306"/>
        <end position="329"/>
    </location>
</feature>
<feature type="transmembrane region" description="Helical" evidence="6">
    <location>
        <begin position="94"/>
        <end position="112"/>
    </location>
</feature>
<feature type="domain" description="Mucolipin extracytosolic" evidence="8">
    <location>
        <begin position="118"/>
        <end position="294"/>
    </location>
</feature>
<dbReference type="Pfam" id="PF21381">
    <property type="entry name" value="MCLN_ECD"/>
    <property type="match status" value="1"/>
</dbReference>
<dbReference type="GO" id="GO:0072345">
    <property type="term" value="F:NAADP-sensitive calcium-release channel activity"/>
    <property type="evidence" value="ECO:0007669"/>
    <property type="project" value="TreeGrafter"/>
</dbReference>
<dbReference type="InterPro" id="IPR039031">
    <property type="entry name" value="Mucolipin"/>
</dbReference>
<dbReference type="Proteomes" id="UP000594262">
    <property type="component" value="Unplaced"/>
</dbReference>
<dbReference type="InterPro" id="IPR005821">
    <property type="entry name" value="Ion_trans_dom"/>
</dbReference>
<evidence type="ECO:0000313" key="9">
    <source>
        <dbReference type="EnsemblMetazoa" id="CLYHEMP004592.1"/>
    </source>
</evidence>
<feature type="transmembrane region" description="Helical" evidence="6">
    <location>
        <begin position="508"/>
        <end position="530"/>
    </location>
</feature>
<evidence type="ECO:0000313" key="10">
    <source>
        <dbReference type="Proteomes" id="UP000594262"/>
    </source>
</evidence>
<feature type="transmembrane region" description="Helical" evidence="6">
    <location>
        <begin position="360"/>
        <end position="383"/>
    </location>
</feature>
<organism evidence="9 10">
    <name type="scientific">Clytia hemisphaerica</name>
    <dbReference type="NCBI Taxonomy" id="252671"/>
    <lineage>
        <taxon>Eukaryota</taxon>
        <taxon>Metazoa</taxon>
        <taxon>Cnidaria</taxon>
        <taxon>Hydrozoa</taxon>
        <taxon>Hydroidolina</taxon>
        <taxon>Leptothecata</taxon>
        <taxon>Obeliida</taxon>
        <taxon>Clytiidae</taxon>
        <taxon>Clytia</taxon>
    </lineage>
</organism>
<name>A0A7M5V6S8_9CNID</name>
<dbReference type="InterPro" id="IPR049134">
    <property type="entry name" value="MCLN_ECD"/>
</dbReference>
<proteinExistence type="predicted"/>
<evidence type="ECO:0000256" key="2">
    <source>
        <dbReference type="ARBA" id="ARBA00022692"/>
    </source>
</evidence>
<sequence>EKQYKIKYSANRSPYFKIKMSFTTDDDDHDGAMDITTPLIDKQPQKMSTYGQSTSLSGSFGADESENEIRNKLQWYFKNPYEKYKQKKRKPAKLVLQIIKIILVTVQAIFFATDEFQLVTFRTDNIETFRQLFLLHYDGHERQELFLKDSVYQHMHHTWLQYYQYQSLMIGTYHTPIQSIKLCVEESVIAETIKPNGTFPWSKAHPCYHLKPPKESVEKITWQEFKEDNRLPKHFELISRLRMIFEFQVNYTVLHRSNSPDCYQFNITVLYDNSDLDGEMAVTLDSEIDFHQCRITTGLHIREQSWWNYTTLFDIVVILICIISFILCLRSFRRHYRLCKAAEFFFKDYRHEKFTFTDKLNFINFWLVLIAVSDICIIAGSTIKIVLDWLEYPELYDACSLSFGIAVLFSWVGILRYLGFMQGYNVLLVTLKTSFPSIIRFIICSSLIYIGFTICGWIVLGPYHYKFVNLYVTSECLFALVNGDDMYTTFHSIVQDDSDPLIWYFNKVYLYVFISLFIYVVLSLFIGIVADTYERIKDYGHPPKTRIELFMEGKEYANAEHQHRHGGCKQHLHHHRNRPGEGSGDEDMSINNQYIPSL</sequence>
<dbReference type="AlphaFoldDB" id="A0A7M5V6S8"/>